<dbReference type="EMBL" id="FO082276">
    <property type="protein sequence ID" value="CCO15505.1"/>
    <property type="molecule type" value="Genomic_DNA"/>
</dbReference>
<evidence type="ECO:0000313" key="3">
    <source>
        <dbReference type="EMBL" id="CCO15505.1"/>
    </source>
</evidence>
<keyword evidence="1" id="KW-0175">Coiled coil</keyword>
<feature type="region of interest" description="Disordered" evidence="2">
    <location>
        <begin position="1"/>
        <end position="38"/>
    </location>
</feature>
<feature type="compositionally biased region" description="Low complexity" evidence="2">
    <location>
        <begin position="16"/>
        <end position="32"/>
    </location>
</feature>
<feature type="region of interest" description="Disordered" evidence="2">
    <location>
        <begin position="612"/>
        <end position="694"/>
    </location>
</feature>
<keyword evidence="4" id="KW-1185">Reference proteome</keyword>
<gene>
    <name evidence="3" type="ORF">Bathy03g03100</name>
</gene>
<dbReference type="Proteomes" id="UP000198341">
    <property type="component" value="Chromosome 3"/>
</dbReference>
<dbReference type="AlphaFoldDB" id="K8ESV9"/>
<feature type="coiled-coil region" evidence="1">
    <location>
        <begin position="109"/>
        <end position="206"/>
    </location>
</feature>
<evidence type="ECO:0000313" key="4">
    <source>
        <dbReference type="Proteomes" id="UP000198341"/>
    </source>
</evidence>
<feature type="compositionally biased region" description="Basic and acidic residues" evidence="2">
    <location>
        <begin position="653"/>
        <end position="663"/>
    </location>
</feature>
<evidence type="ECO:0000256" key="1">
    <source>
        <dbReference type="SAM" id="Coils"/>
    </source>
</evidence>
<feature type="coiled-coil region" evidence="1">
    <location>
        <begin position="238"/>
        <end position="394"/>
    </location>
</feature>
<organism evidence="3 4">
    <name type="scientific">Bathycoccus prasinos</name>
    <dbReference type="NCBI Taxonomy" id="41875"/>
    <lineage>
        <taxon>Eukaryota</taxon>
        <taxon>Viridiplantae</taxon>
        <taxon>Chlorophyta</taxon>
        <taxon>Mamiellophyceae</taxon>
        <taxon>Mamiellales</taxon>
        <taxon>Bathycoccaceae</taxon>
        <taxon>Bathycoccus</taxon>
    </lineage>
</organism>
<sequence length="732" mass="83280">MGFLPFGKGNTQAIGDDSSSLTSLSTADADSSIPRTTIEADGVKEKKVAEASGVNGGGLEGKDVIDDSISKGRVMLEQLKAKYNNASSAAPSSLKSLNVPSMKSREADVLILEEKVSRMTNELNVAIREKGVAKMQLEEITAESLLLKINLKESEAKKEEMTLRHERAAKAILTLQKREEEAEERVAEMKKREERFKEDIVEMAKNVDALISDNEAKDELLKEYDRTKVLCHERTAQAELADERAKKAEDLLEEKTIEFEKTVEEQALEFERKLEKMADEKTEERTKELSEELYDVKKTCEEKEKKCDKLTKECEEKLTIVNEQMEETAFLREEKKKYDDLLIEKAKMEANHSEFLDKLAKEHAAAIVARDVKLEEFEVLCNDLTESNKELTTRCGAASGKYKALQDKLTAVRRGAVDAFVGLDQNVMYLSDEDVRLKYNLALEEARTAEEYAKLCDRRSRDFEDSLLALNHTHRELLEETRALRSGEKQASFGGYGYTGPEEVLVKIDEVNVELGDAKTALENAVNDLKELQRVNDLLEERLHTRDEMDKKREYTLVESAKEVERQQKEIRQREIELELKSQRQREFIKDIMDRQKNGLLSIGSKFGVDVDVDEEKDDVSSDEEEEDEEEYTENNKNKKNTNVDSSFSISDVQRRGRSRDPVEVPNDSAEKLTPNSNKSPLKGGPVGAFSFKESPLMPQGIDELQQYISSDDRKNLFMSFGEDQPQLQQKK</sequence>
<feature type="compositionally biased region" description="Acidic residues" evidence="2">
    <location>
        <begin position="612"/>
        <end position="633"/>
    </location>
</feature>
<dbReference type="RefSeq" id="XP_007514068.1">
    <property type="nucleotide sequence ID" value="XM_007514006.1"/>
</dbReference>
<accession>K8ESV9</accession>
<feature type="coiled-coil region" evidence="1">
    <location>
        <begin position="508"/>
        <end position="586"/>
    </location>
</feature>
<name>K8ESV9_9CHLO</name>
<dbReference type="KEGG" id="bpg:Bathy03g03100"/>
<proteinExistence type="predicted"/>
<protein>
    <submittedName>
        <fullName evidence="3">Uncharacterized protein</fullName>
    </submittedName>
</protein>
<reference evidence="3 4" key="1">
    <citation type="submission" date="2011-10" db="EMBL/GenBank/DDBJ databases">
        <authorList>
            <person name="Genoscope - CEA"/>
        </authorList>
    </citation>
    <scope>NUCLEOTIDE SEQUENCE [LARGE SCALE GENOMIC DNA]</scope>
    <source>
        <strain evidence="3 4">RCC 1105</strain>
    </source>
</reference>
<dbReference type="GeneID" id="19016847"/>
<evidence type="ECO:0000256" key="2">
    <source>
        <dbReference type="SAM" id="MobiDB-lite"/>
    </source>
</evidence>